<dbReference type="EMBL" id="JWSY01000008">
    <property type="protein sequence ID" value="KIC59283.1"/>
    <property type="molecule type" value="Genomic_DNA"/>
</dbReference>
<name>A0A0B4DYF5_9CAUL</name>
<dbReference type="Pfam" id="PF21839">
    <property type="entry name" value="DUF6898"/>
    <property type="match status" value="1"/>
</dbReference>
<dbReference type="Proteomes" id="UP000031166">
    <property type="component" value="Unassembled WGS sequence"/>
</dbReference>
<accession>A0A0B4DYF5</accession>
<protein>
    <recommendedName>
        <fullName evidence="1">DUF6898 domain-containing protein</fullName>
    </recommendedName>
</protein>
<dbReference type="AlphaFoldDB" id="A0A0B4DYF5"/>
<dbReference type="InterPro" id="IPR054193">
    <property type="entry name" value="DUF6898"/>
</dbReference>
<organism evidence="2 3">
    <name type="scientific">Brevundimonas nasdae</name>
    <dbReference type="NCBI Taxonomy" id="172043"/>
    <lineage>
        <taxon>Bacteria</taxon>
        <taxon>Pseudomonadati</taxon>
        <taxon>Pseudomonadota</taxon>
        <taxon>Alphaproteobacteria</taxon>
        <taxon>Caulobacterales</taxon>
        <taxon>Caulobacteraceae</taxon>
        <taxon>Brevundimonas</taxon>
    </lineage>
</organism>
<proteinExistence type="predicted"/>
<comment type="caution">
    <text evidence="2">The sequence shown here is derived from an EMBL/GenBank/DDBJ whole genome shotgun (WGS) entry which is preliminary data.</text>
</comment>
<sequence length="65" mass="7115">MTDDDPRLDLGEVNVEFTRNGLYLKCSAIHVATGREVSAMGPVNEPKSVERVAIAKLRRALFSGL</sequence>
<dbReference type="STRING" id="172043.RM53_05725"/>
<evidence type="ECO:0000259" key="1">
    <source>
        <dbReference type="Pfam" id="PF21839"/>
    </source>
</evidence>
<evidence type="ECO:0000313" key="3">
    <source>
        <dbReference type="Proteomes" id="UP000031166"/>
    </source>
</evidence>
<evidence type="ECO:0000313" key="2">
    <source>
        <dbReference type="EMBL" id="KIC59283.1"/>
    </source>
</evidence>
<reference evidence="2 3" key="1">
    <citation type="submission" date="2014-12" db="EMBL/GenBank/DDBJ databases">
        <title>Genome sequencing of Brevundimonas nasdae TPW30.</title>
        <authorList>
            <person name="Tan P.W."/>
            <person name="Chan K.-G."/>
        </authorList>
    </citation>
    <scope>NUCLEOTIDE SEQUENCE [LARGE SCALE GENOMIC DNA]</scope>
    <source>
        <strain evidence="2 3">TPW30</strain>
    </source>
</reference>
<dbReference type="RefSeq" id="WP_039245183.1">
    <property type="nucleotide sequence ID" value="NZ_JWSY01000008.1"/>
</dbReference>
<feature type="domain" description="DUF6898" evidence="1">
    <location>
        <begin position="11"/>
        <end position="61"/>
    </location>
</feature>
<gene>
    <name evidence="2" type="ORF">RM53_05725</name>
</gene>